<dbReference type="Gene3D" id="3.10.310.70">
    <property type="match status" value="1"/>
</dbReference>
<dbReference type="EMBL" id="CP035485">
    <property type="protein sequence ID" value="QDI91178.1"/>
    <property type="molecule type" value="Genomic_DNA"/>
</dbReference>
<protein>
    <submittedName>
        <fullName evidence="2">Amidohydrolase</fullName>
    </submittedName>
</protein>
<evidence type="ECO:0000313" key="3">
    <source>
        <dbReference type="Proteomes" id="UP000319756"/>
    </source>
</evidence>
<keyword evidence="2" id="KW-0378">Hydrolase</keyword>
<dbReference type="AlphaFoldDB" id="A0A514LH44"/>
<dbReference type="SUPFAM" id="SSF51338">
    <property type="entry name" value="Composite domain of metallo-dependent hydrolases"/>
    <property type="match status" value="1"/>
</dbReference>
<gene>
    <name evidence="2" type="ORF">EPH95_08255</name>
</gene>
<dbReference type="KEGG" id="sale:EPH95_08255"/>
<dbReference type="OrthoDB" id="9767366at2"/>
<dbReference type="Pfam" id="PF07969">
    <property type="entry name" value="Amidohydro_3"/>
    <property type="match status" value="1"/>
</dbReference>
<dbReference type="InterPro" id="IPR013108">
    <property type="entry name" value="Amidohydro_3"/>
</dbReference>
<dbReference type="Gene3D" id="3.20.20.140">
    <property type="entry name" value="Metal-dependent hydrolases"/>
    <property type="match status" value="1"/>
</dbReference>
<reference evidence="3" key="1">
    <citation type="submission" date="2019-01" db="EMBL/GenBank/DDBJ databases">
        <title>Genomic analysis of Salicibibacter sp. NKC3-5.</title>
        <authorList>
            <person name="Oh Y.J."/>
        </authorList>
    </citation>
    <scope>NUCLEOTIDE SEQUENCE [LARGE SCALE GENOMIC DNA]</scope>
    <source>
        <strain evidence="3">NKC3-5</strain>
    </source>
</reference>
<dbReference type="Gene3D" id="2.30.40.10">
    <property type="entry name" value="Urease, subunit C, domain 1"/>
    <property type="match status" value="1"/>
</dbReference>
<proteinExistence type="predicted"/>
<evidence type="ECO:0000259" key="1">
    <source>
        <dbReference type="Pfam" id="PF07969"/>
    </source>
</evidence>
<dbReference type="Proteomes" id="UP000319756">
    <property type="component" value="Chromosome"/>
</dbReference>
<dbReference type="PANTHER" id="PTHR22642">
    <property type="entry name" value="IMIDAZOLONEPROPIONASE"/>
    <property type="match status" value="1"/>
</dbReference>
<evidence type="ECO:0000313" key="2">
    <source>
        <dbReference type="EMBL" id="QDI91178.1"/>
    </source>
</evidence>
<dbReference type="GO" id="GO:0016810">
    <property type="term" value="F:hydrolase activity, acting on carbon-nitrogen (but not peptide) bonds"/>
    <property type="evidence" value="ECO:0007669"/>
    <property type="project" value="InterPro"/>
</dbReference>
<organism evidence="2 3">
    <name type="scientific">Salicibibacter halophilus</name>
    <dbReference type="NCBI Taxonomy" id="2502791"/>
    <lineage>
        <taxon>Bacteria</taxon>
        <taxon>Bacillati</taxon>
        <taxon>Bacillota</taxon>
        <taxon>Bacilli</taxon>
        <taxon>Bacillales</taxon>
        <taxon>Bacillaceae</taxon>
        <taxon>Salicibibacter</taxon>
    </lineage>
</organism>
<sequence length="537" mass="59822">MGTLWQNGIIRTMEHAHARAEAVFTEDGRIVDVGALQSLIKAYKHRIFSYVDLQGGTMFPGFVDSHIHMMGFGQNLLRLDLSHATSSDQLLRQLENAATALEDGEWLIGEGWNENNFSDKHIVHKDQLDERFPDRPVMLTRICRHAMIVNSKAMQLAGLRTSTPHPAGGVIGKDERGELTGLLLDQAQHAIQRVVPAPTEAMLERALTVAFDHMVQTGLTGVHTEDLAYYGSFSRVLRTYRKTFEGKKRKFRVHHLVNDAVLDDFLVSRQAPSEFQTFGAVKVFADGSLGSYSAWLLEPYTDQPENRGVAIYSPEALKAVIKRVREKEMTVAVHVIGDAALSYTLNAIAAYPPPEGKNDRLIHVQIASESLIQRMRQLPVVLDLQPRFTVSDFPWVRNLLGRERLPYSYAWKTLLQNGLACAGGSDAPIEPPDPLLGFHAAMTRRKPGEAHAGYHPDEKLSAFEAVQLYTQGSAKASGENARYGRIAPGYCADFTVLDDDPLSMEDPDGLLQMKVLYTVVDESIMYARSAKDRLQES</sequence>
<dbReference type="InterPro" id="IPR033932">
    <property type="entry name" value="YtcJ-like"/>
</dbReference>
<dbReference type="InterPro" id="IPR011059">
    <property type="entry name" value="Metal-dep_hydrolase_composite"/>
</dbReference>
<dbReference type="RefSeq" id="WP_142089019.1">
    <property type="nucleotide sequence ID" value="NZ_CP035485.1"/>
</dbReference>
<accession>A0A514LH44</accession>
<name>A0A514LH44_9BACI</name>
<dbReference type="CDD" id="cd01300">
    <property type="entry name" value="YtcJ_like"/>
    <property type="match status" value="1"/>
</dbReference>
<dbReference type="InterPro" id="IPR032466">
    <property type="entry name" value="Metal_Hydrolase"/>
</dbReference>
<keyword evidence="3" id="KW-1185">Reference proteome</keyword>
<feature type="domain" description="Amidohydrolase 3" evidence="1">
    <location>
        <begin position="51"/>
        <end position="526"/>
    </location>
</feature>
<dbReference type="SUPFAM" id="SSF51556">
    <property type="entry name" value="Metallo-dependent hydrolases"/>
    <property type="match status" value="1"/>
</dbReference>
<dbReference type="PANTHER" id="PTHR22642:SF2">
    <property type="entry name" value="PROTEIN LONG AFTER FAR-RED 3"/>
    <property type="match status" value="1"/>
</dbReference>